<reference evidence="1 2" key="1">
    <citation type="submission" date="2022-09" db="EMBL/GenBank/DDBJ databases">
        <authorList>
            <person name="Palmer J.M."/>
        </authorList>
    </citation>
    <scope>NUCLEOTIDE SEQUENCE [LARGE SCALE GENOMIC DNA]</scope>
    <source>
        <strain evidence="1 2">DSM 7382</strain>
    </source>
</reference>
<evidence type="ECO:0000313" key="1">
    <source>
        <dbReference type="EMBL" id="KAK7685651.1"/>
    </source>
</evidence>
<keyword evidence="2" id="KW-1185">Reference proteome</keyword>
<comment type="caution">
    <text evidence="1">The sequence shown here is derived from an EMBL/GenBank/DDBJ whole genome shotgun (WGS) entry which is preliminary data.</text>
</comment>
<dbReference type="AlphaFoldDB" id="A0AAW0G7P1"/>
<organism evidence="1 2">
    <name type="scientific">Cerrena zonata</name>
    <dbReference type="NCBI Taxonomy" id="2478898"/>
    <lineage>
        <taxon>Eukaryota</taxon>
        <taxon>Fungi</taxon>
        <taxon>Dikarya</taxon>
        <taxon>Basidiomycota</taxon>
        <taxon>Agaricomycotina</taxon>
        <taxon>Agaricomycetes</taxon>
        <taxon>Polyporales</taxon>
        <taxon>Cerrenaceae</taxon>
        <taxon>Cerrena</taxon>
    </lineage>
</organism>
<name>A0AAW0G7P1_9APHY</name>
<gene>
    <name evidence="1" type="ORF">QCA50_010995</name>
</gene>
<evidence type="ECO:0000313" key="2">
    <source>
        <dbReference type="Proteomes" id="UP001385951"/>
    </source>
</evidence>
<dbReference type="Proteomes" id="UP001385951">
    <property type="component" value="Unassembled WGS sequence"/>
</dbReference>
<proteinExistence type="predicted"/>
<protein>
    <submittedName>
        <fullName evidence="1">Uncharacterized protein</fullName>
    </submittedName>
</protein>
<sequence>MLADGILGMDPSNVLGVILEIKAASEMNSGDPQIIGQILVLLEQTKRVAFTGAVTNGVYWRIFVVRIVEELHIYSTATSKAKNNTGLVVELLKDMMLFKL</sequence>
<accession>A0AAW0G7P1</accession>
<dbReference type="EMBL" id="JASBNA010000019">
    <property type="protein sequence ID" value="KAK7685651.1"/>
    <property type="molecule type" value="Genomic_DNA"/>
</dbReference>